<reference evidence="1" key="1">
    <citation type="submission" date="2022-07" db="EMBL/GenBank/DDBJ databases">
        <title>Genome Sequence of Phlebia brevispora.</title>
        <authorList>
            <person name="Buettner E."/>
        </authorList>
    </citation>
    <scope>NUCLEOTIDE SEQUENCE</scope>
    <source>
        <strain evidence="1">MPL23</strain>
    </source>
</reference>
<dbReference type="Proteomes" id="UP001148662">
    <property type="component" value="Unassembled WGS sequence"/>
</dbReference>
<name>A0ACC1SCR3_9APHY</name>
<sequence length="676" mass="76352">MKARNEALQQRKALRSKGEEDVDVEKAISKEDKLSKEDRSSETSSVHRRAFTWEAINYHVPVAGGTRRLLHDVYGYVKPGTVTALMGASGAGKTTCLDVLAQRKNIGVVSGSMLVDGRPLGGDFARGTAYAEQMDVHEGTATVREAMQFSAYLRQPAHVPRAEKDAYVEEMIELLELQDLADALVYSLGVEARKRLTIGVELASKPELLLFLDEPTSGLDGQSAWNLVRFLRKLASSGQAILCTIHQPSSLLFESFDRLLLLESGGETVYFGEIGPDSRTLREYFSRYGAHCPPNVNPAEFMLDAIGAGLAPRIGDRDWKDIWLDSPEYQRMREELEQIKIEGLSHPPTQKEHETTYATPFWVQLTEVVRRNNRALWRMPDYVFSRLFVHAFISLWISLSFLQLGHSIRDLQYRIFGIFWVSILPMIVMAQIEPLWIFNRRIFIRESSSRIYSPYVFAIGQLIGEVPYSLLCAFVYWVLMVWPMHFGQGSAGTAGNGFQLLVIIFMELFGVSLGQLIGAISPNIQTAALFNPFLGLILSTFCGVTIPFSTMAHFWRAWLYQLVPYTRTLSAMLSTELHGLIITCKADEFNIFDPPSGQTCAQWAGAFVSTVSGYLDNPNDTSSCRYCQYSVGDEYLSPLNIKYSTRWRDAWVLFCYFVFNIFAVIMASRLLRYAKR</sequence>
<proteinExistence type="predicted"/>
<keyword evidence="2" id="KW-1185">Reference proteome</keyword>
<gene>
    <name evidence="1" type="ORF">NM688_g6757</name>
</gene>
<comment type="caution">
    <text evidence="1">The sequence shown here is derived from an EMBL/GenBank/DDBJ whole genome shotgun (WGS) entry which is preliminary data.</text>
</comment>
<dbReference type="EMBL" id="JANHOG010001444">
    <property type="protein sequence ID" value="KAJ3536983.1"/>
    <property type="molecule type" value="Genomic_DNA"/>
</dbReference>
<accession>A0ACC1SCR3</accession>
<evidence type="ECO:0000313" key="2">
    <source>
        <dbReference type="Proteomes" id="UP001148662"/>
    </source>
</evidence>
<organism evidence="1 2">
    <name type="scientific">Phlebia brevispora</name>
    <dbReference type="NCBI Taxonomy" id="194682"/>
    <lineage>
        <taxon>Eukaryota</taxon>
        <taxon>Fungi</taxon>
        <taxon>Dikarya</taxon>
        <taxon>Basidiomycota</taxon>
        <taxon>Agaricomycotina</taxon>
        <taxon>Agaricomycetes</taxon>
        <taxon>Polyporales</taxon>
        <taxon>Meruliaceae</taxon>
        <taxon>Phlebia</taxon>
    </lineage>
</organism>
<evidence type="ECO:0000313" key="1">
    <source>
        <dbReference type="EMBL" id="KAJ3536983.1"/>
    </source>
</evidence>
<protein>
    <submittedName>
        <fullName evidence="1">Uncharacterized protein</fullName>
    </submittedName>
</protein>